<proteinExistence type="predicted"/>
<protein>
    <submittedName>
        <fullName evidence="1">Uncharacterized protein</fullName>
    </submittedName>
</protein>
<organism evidence="1 2">
    <name type="scientific">Teladorsagia circumcincta</name>
    <name type="common">Brown stomach worm</name>
    <name type="synonym">Ostertagia circumcincta</name>
    <dbReference type="NCBI Taxonomy" id="45464"/>
    <lineage>
        <taxon>Eukaryota</taxon>
        <taxon>Metazoa</taxon>
        <taxon>Ecdysozoa</taxon>
        <taxon>Nematoda</taxon>
        <taxon>Chromadorea</taxon>
        <taxon>Rhabditida</taxon>
        <taxon>Rhabditina</taxon>
        <taxon>Rhabditomorpha</taxon>
        <taxon>Strongyloidea</taxon>
        <taxon>Trichostrongylidae</taxon>
        <taxon>Teladorsagia</taxon>
    </lineage>
</organism>
<reference evidence="1 2" key="1">
    <citation type="submission" date="2015-09" db="EMBL/GenBank/DDBJ databases">
        <title>Draft genome of the parasitic nematode Teladorsagia circumcincta isolate WARC Sus (inbred).</title>
        <authorList>
            <person name="Mitreva M."/>
        </authorList>
    </citation>
    <scope>NUCLEOTIDE SEQUENCE [LARGE SCALE GENOMIC DNA]</scope>
    <source>
        <strain evidence="1 2">S</strain>
    </source>
</reference>
<dbReference type="InterPro" id="IPR023323">
    <property type="entry name" value="Tex-like_dom_sf"/>
</dbReference>
<gene>
    <name evidence="1" type="ORF">TELCIR_17084</name>
</gene>
<name>A0A2G9TTZ8_TELCI</name>
<dbReference type="SUPFAM" id="SSF158832">
    <property type="entry name" value="Tex N-terminal region-like"/>
    <property type="match status" value="1"/>
</dbReference>
<evidence type="ECO:0000313" key="1">
    <source>
        <dbReference type="EMBL" id="PIO61395.1"/>
    </source>
</evidence>
<accession>A0A2G9TTZ8</accession>
<dbReference type="Gene3D" id="1.10.3500.10">
    <property type="entry name" value="Tex N-terminal region-like"/>
    <property type="match status" value="1"/>
</dbReference>
<dbReference type="Proteomes" id="UP000230423">
    <property type="component" value="Unassembled WGS sequence"/>
</dbReference>
<dbReference type="EMBL" id="KZ353680">
    <property type="protein sequence ID" value="PIO61395.1"/>
    <property type="molecule type" value="Genomic_DNA"/>
</dbReference>
<evidence type="ECO:0000313" key="2">
    <source>
        <dbReference type="Proteomes" id="UP000230423"/>
    </source>
</evidence>
<keyword evidence="2" id="KW-1185">Reference proteome</keyword>
<sequence>ELNKKVEKAIANVSTKIKSPVDLQVAVERLKGARDSADVLEVTHLYASARKTKAAIAREMGLEEVARVILRGQSVNLSRLVGSKPELKDLKTVVENVVNAMADLLNKMPETLEAVKKM</sequence>
<feature type="non-terminal residue" evidence="1">
    <location>
        <position position="1"/>
    </location>
</feature>
<dbReference type="AlphaFoldDB" id="A0A2G9TTZ8"/>
<dbReference type="OrthoDB" id="5834164at2759"/>